<accession>A0A2G5FBB3</accession>
<gene>
    <name evidence="3" type="ORF">AQUCO_00100612v1</name>
</gene>
<evidence type="ECO:0000313" key="3">
    <source>
        <dbReference type="EMBL" id="PIA65245.1"/>
    </source>
</evidence>
<dbReference type="GO" id="GO:0006898">
    <property type="term" value="P:receptor-mediated endocytosis"/>
    <property type="evidence" value="ECO:0007669"/>
    <property type="project" value="TreeGrafter"/>
</dbReference>
<protein>
    <recommendedName>
        <fullName evidence="2">DnaJ homologue subfamily C GRV2/DNAJC13 N-terminal domain-containing protein</fullName>
    </recommendedName>
</protein>
<dbReference type="STRING" id="218851.A0A2G5FBB3"/>
<sequence>MDFVSRNTSSSSAPPPPSDRQQRQVGESSSLSSTSSAAAAATHAPAPAEELEYLARYMVVKHSWRGRYKRILCLSNVAIITLDPTTLAVTNSYDVGSDYESAAPIIGRDENSQEFTVNVRTDGRGKFKGIKFSSKFRASILTEMYRMRSSKIASFGEFPVLHLRRRTMQWVPYKLKVTAVGVELIEAQTGDLRWCLDFRDMNSPAIILLSDGYGKKGIEHGGFVLCPLYGRKSKAFQAASGTTNTAVISSLTKTAKSTIGLSVSVDNSVSITAAEYVKRRAKEAVGADETPCGEWSVTRLRSAAHGTTSVLGLNLGVGPKGGLGEQGDAVSRQLILTKASLVERRPENYEVSN</sequence>
<dbReference type="EMBL" id="KZ305018">
    <property type="protein sequence ID" value="PIA65245.1"/>
    <property type="molecule type" value="Genomic_DNA"/>
</dbReference>
<dbReference type="InterPro" id="IPR044978">
    <property type="entry name" value="GRV2/DNAJC13"/>
</dbReference>
<evidence type="ECO:0000256" key="1">
    <source>
        <dbReference type="SAM" id="MobiDB-lite"/>
    </source>
</evidence>
<feature type="compositionally biased region" description="Low complexity" evidence="1">
    <location>
        <begin position="27"/>
        <end position="43"/>
    </location>
</feature>
<dbReference type="GO" id="GO:0010008">
    <property type="term" value="C:endosome membrane"/>
    <property type="evidence" value="ECO:0007669"/>
    <property type="project" value="TreeGrafter"/>
</dbReference>
<dbReference type="GO" id="GO:2000641">
    <property type="term" value="P:regulation of early endosome to late endosome transport"/>
    <property type="evidence" value="ECO:0007669"/>
    <property type="project" value="InterPro"/>
</dbReference>
<feature type="region of interest" description="Disordered" evidence="1">
    <location>
        <begin position="1"/>
        <end position="43"/>
    </location>
</feature>
<dbReference type="Proteomes" id="UP000230069">
    <property type="component" value="Unassembled WGS sequence"/>
</dbReference>
<feature type="domain" description="DnaJ homologue subfamily C GRV2/DNAJC13 N-terminal" evidence="2">
    <location>
        <begin position="56"/>
        <end position="299"/>
    </location>
</feature>
<keyword evidence="4" id="KW-1185">Reference proteome</keyword>
<evidence type="ECO:0000259" key="2">
    <source>
        <dbReference type="Pfam" id="PF19432"/>
    </source>
</evidence>
<reference evidence="3 4" key="1">
    <citation type="submission" date="2017-09" db="EMBL/GenBank/DDBJ databases">
        <title>WGS assembly of Aquilegia coerulea Goldsmith.</title>
        <authorList>
            <person name="Hodges S."/>
            <person name="Kramer E."/>
            <person name="Nordborg M."/>
            <person name="Tomkins J."/>
            <person name="Borevitz J."/>
            <person name="Derieg N."/>
            <person name="Yan J."/>
            <person name="Mihaltcheva S."/>
            <person name="Hayes R.D."/>
            <person name="Rokhsar D."/>
        </authorList>
    </citation>
    <scope>NUCLEOTIDE SEQUENCE [LARGE SCALE GENOMIC DNA]</scope>
    <source>
        <strain evidence="4">cv. Goldsmith</strain>
    </source>
</reference>
<dbReference type="PANTHER" id="PTHR36983">
    <property type="entry name" value="DNAJ HOMOLOG SUBFAMILY C MEMBER 13"/>
    <property type="match status" value="1"/>
</dbReference>
<proteinExistence type="predicted"/>
<dbReference type="InParanoid" id="A0A2G5FBB3"/>
<name>A0A2G5FBB3_AQUCA</name>
<dbReference type="Pfam" id="PF19432">
    <property type="entry name" value="RME-8_N"/>
    <property type="match status" value="1"/>
</dbReference>
<dbReference type="OrthoDB" id="69656at2759"/>
<dbReference type="GO" id="GO:0007032">
    <property type="term" value="P:endosome organization"/>
    <property type="evidence" value="ECO:0007669"/>
    <property type="project" value="InterPro"/>
</dbReference>
<organism evidence="3 4">
    <name type="scientific">Aquilegia coerulea</name>
    <name type="common">Rocky mountain columbine</name>
    <dbReference type="NCBI Taxonomy" id="218851"/>
    <lineage>
        <taxon>Eukaryota</taxon>
        <taxon>Viridiplantae</taxon>
        <taxon>Streptophyta</taxon>
        <taxon>Embryophyta</taxon>
        <taxon>Tracheophyta</taxon>
        <taxon>Spermatophyta</taxon>
        <taxon>Magnoliopsida</taxon>
        <taxon>Ranunculales</taxon>
        <taxon>Ranunculaceae</taxon>
        <taxon>Thalictroideae</taxon>
        <taxon>Aquilegia</taxon>
    </lineage>
</organism>
<evidence type="ECO:0000313" key="4">
    <source>
        <dbReference type="Proteomes" id="UP000230069"/>
    </source>
</evidence>
<dbReference type="AlphaFoldDB" id="A0A2G5FBB3"/>
<dbReference type="InterPro" id="IPR045802">
    <property type="entry name" value="GRV2/DNAJC13_N"/>
</dbReference>
<dbReference type="PANTHER" id="PTHR36983:SF2">
    <property type="entry name" value="DNAJ HOMOLOG SUBFAMILY C MEMBER 13"/>
    <property type="match status" value="1"/>
</dbReference>